<keyword evidence="3" id="KW-1185">Reference proteome</keyword>
<feature type="region of interest" description="Disordered" evidence="1">
    <location>
        <begin position="163"/>
        <end position="187"/>
    </location>
</feature>
<sequence>MYRENGRMLPSAIRDRFRACHTCEILPTRKHFESATSNFLPHKIPADTAGIGSVLRLRWAFSAPVEANSHCICQVDATKSNQYVSEATLDAHASETQFNNIGSTYAAVSMLIAGTNSVIENRCGSVSFPIRMREYAMRLKALEPVNDPLNRIYGNESTEADQWKNENPISCKPDSKQRQHSKAIKHRNSNQTIVIKEILKMTDLRRARGYIKAKITRLRTRVTQVDEGEFNDEDSLEQEYFEERYFEVKSLLKRCMKLPTSDAVPRDTDAITRLLQQQTELMEQMRRDAQARTP</sequence>
<dbReference type="EMBL" id="GL888625">
    <property type="protein sequence ID" value="EGI58773.1"/>
    <property type="molecule type" value="Genomic_DNA"/>
</dbReference>
<evidence type="ECO:0000256" key="1">
    <source>
        <dbReference type="SAM" id="MobiDB-lite"/>
    </source>
</evidence>
<feature type="compositionally biased region" description="Basic residues" evidence="1">
    <location>
        <begin position="178"/>
        <end position="187"/>
    </location>
</feature>
<protein>
    <submittedName>
        <fullName evidence="2">Uncharacterized protein</fullName>
    </submittedName>
</protein>
<organism evidence="3">
    <name type="scientific">Acromyrmex echinatior</name>
    <name type="common">Panamanian leafcutter ant</name>
    <name type="synonym">Acromyrmex octospinosus echinatior</name>
    <dbReference type="NCBI Taxonomy" id="103372"/>
    <lineage>
        <taxon>Eukaryota</taxon>
        <taxon>Metazoa</taxon>
        <taxon>Ecdysozoa</taxon>
        <taxon>Arthropoda</taxon>
        <taxon>Hexapoda</taxon>
        <taxon>Insecta</taxon>
        <taxon>Pterygota</taxon>
        <taxon>Neoptera</taxon>
        <taxon>Endopterygota</taxon>
        <taxon>Hymenoptera</taxon>
        <taxon>Apocrita</taxon>
        <taxon>Aculeata</taxon>
        <taxon>Formicoidea</taxon>
        <taxon>Formicidae</taxon>
        <taxon>Myrmicinae</taxon>
        <taxon>Acromyrmex</taxon>
    </lineage>
</organism>
<dbReference type="AlphaFoldDB" id="F4X449"/>
<dbReference type="Proteomes" id="UP000007755">
    <property type="component" value="Unassembled WGS sequence"/>
</dbReference>
<reference evidence="2" key="1">
    <citation type="submission" date="2011-02" db="EMBL/GenBank/DDBJ databases">
        <title>The genome of the leaf-cutting ant Acromyrmex echinatior suggests key adaptations to social evolution and fungus farming.</title>
        <authorList>
            <person name="Nygaard S."/>
            <person name="Zhang G."/>
        </authorList>
    </citation>
    <scope>NUCLEOTIDE SEQUENCE</scope>
</reference>
<proteinExistence type="predicted"/>
<name>F4X449_ACREC</name>
<gene>
    <name evidence="2" type="ORF">G5I_13106</name>
</gene>
<evidence type="ECO:0000313" key="2">
    <source>
        <dbReference type="EMBL" id="EGI58773.1"/>
    </source>
</evidence>
<accession>F4X449</accession>
<dbReference type="InParanoid" id="F4X449"/>
<evidence type="ECO:0000313" key="3">
    <source>
        <dbReference type="Proteomes" id="UP000007755"/>
    </source>
</evidence>